<dbReference type="Proteomes" id="UP000310200">
    <property type="component" value="Unassembled WGS sequence"/>
</dbReference>
<dbReference type="GO" id="GO:0000408">
    <property type="term" value="C:EKC/KEOPS complex"/>
    <property type="evidence" value="ECO:0007669"/>
    <property type="project" value="TreeGrafter"/>
</dbReference>
<evidence type="ECO:0000256" key="3">
    <source>
        <dbReference type="ARBA" id="ARBA00022694"/>
    </source>
</evidence>
<dbReference type="InterPro" id="IPR013926">
    <property type="entry name" value="CGI121/TPRKB"/>
</dbReference>
<evidence type="ECO:0000256" key="4">
    <source>
        <dbReference type="ARBA" id="ARBA00023242"/>
    </source>
</evidence>
<dbReference type="STRING" id="300112.A0A4V3SAB7"/>
<dbReference type="Gene3D" id="3.30.2380.10">
    <property type="entry name" value="CGI121/TPRKB"/>
    <property type="match status" value="1"/>
</dbReference>
<dbReference type="InterPro" id="IPR036504">
    <property type="entry name" value="CGI121/TPRKB_sf"/>
</dbReference>
<sequence length="180" mass="20171">MDDYSAELDQETGLCCTLHLFADVANTSEIREKLVAGKLRCCVAKVALITDAFQAVVAANKAALSAKRNRLITRTVYTEILFYLSMSKNISRSLIEFGIGDGDRNILVILIHKPGEERAMLEEILESVKGERIPISRLQEFTDVNLVKKTYKIDEDELRVTSLADAVVSRICCKEFMLPK</sequence>
<dbReference type="AlphaFoldDB" id="A0A4V3SAB7"/>
<comment type="similarity">
    <text evidence="2 5">Belongs to the CGI121/TPRKB family.</text>
</comment>
<evidence type="ECO:0000313" key="6">
    <source>
        <dbReference type="EMBL" id="TGZ48364.1"/>
    </source>
</evidence>
<dbReference type="NCBIfam" id="NF011465">
    <property type="entry name" value="PRK14886.1-1"/>
    <property type="match status" value="1"/>
</dbReference>
<dbReference type="SUPFAM" id="SSF143870">
    <property type="entry name" value="PF0523-like"/>
    <property type="match status" value="1"/>
</dbReference>
<comment type="caution">
    <text evidence="6">The sequence shown here is derived from an EMBL/GenBank/DDBJ whole genome shotgun (WGS) entry which is preliminary data.</text>
</comment>
<dbReference type="PANTHER" id="PTHR15840">
    <property type="entry name" value="CGI-121 FAMILY MEMBER"/>
    <property type="match status" value="1"/>
</dbReference>
<dbReference type="GO" id="GO:0002949">
    <property type="term" value="P:tRNA threonylcarbamoyladenosine modification"/>
    <property type="evidence" value="ECO:0007669"/>
    <property type="project" value="TreeGrafter"/>
</dbReference>
<protein>
    <submittedName>
        <fullName evidence="6">Tp53rk-binding protein</fullName>
    </submittedName>
</protein>
<comment type="subcellular location">
    <subcellularLocation>
        <location evidence="1">Nucleus</location>
    </subcellularLocation>
</comment>
<keyword evidence="4 5" id="KW-0539">Nucleus</keyword>
<evidence type="ECO:0000256" key="2">
    <source>
        <dbReference type="ARBA" id="ARBA00005546"/>
    </source>
</evidence>
<gene>
    <name evidence="6" type="ORF">DBV15_04525</name>
</gene>
<dbReference type="EMBL" id="QBLH01002493">
    <property type="protein sequence ID" value="TGZ48364.1"/>
    <property type="molecule type" value="Genomic_DNA"/>
</dbReference>
<keyword evidence="3" id="KW-0819">tRNA processing</keyword>
<evidence type="ECO:0000256" key="5">
    <source>
        <dbReference type="RuleBase" id="RU004398"/>
    </source>
</evidence>
<evidence type="ECO:0000313" key="7">
    <source>
        <dbReference type="Proteomes" id="UP000310200"/>
    </source>
</evidence>
<dbReference type="PANTHER" id="PTHR15840:SF10">
    <property type="entry name" value="EKC_KEOPS COMPLEX SUBUNIT TPRKB"/>
    <property type="match status" value="1"/>
</dbReference>
<keyword evidence="7" id="KW-1185">Reference proteome</keyword>
<evidence type="ECO:0000256" key="1">
    <source>
        <dbReference type="ARBA" id="ARBA00004123"/>
    </source>
</evidence>
<dbReference type="GO" id="GO:0005634">
    <property type="term" value="C:nucleus"/>
    <property type="evidence" value="ECO:0007669"/>
    <property type="project" value="UniProtKB-SubCell"/>
</dbReference>
<reference evidence="6 7" key="1">
    <citation type="journal article" date="2019" name="Philos. Trans. R. Soc. Lond., B, Biol. Sci.">
        <title>Ant behaviour and brain gene expression of defending hosts depend on the ecological success of the intruding social parasite.</title>
        <authorList>
            <person name="Kaur R."/>
            <person name="Stoldt M."/>
            <person name="Jongepier E."/>
            <person name="Feldmeyer B."/>
            <person name="Menzel F."/>
            <person name="Bornberg-Bauer E."/>
            <person name="Foitzik S."/>
        </authorList>
    </citation>
    <scope>NUCLEOTIDE SEQUENCE [LARGE SCALE GENOMIC DNA]</scope>
    <source>
        <tissue evidence="6">Whole body</tissue>
    </source>
</reference>
<name>A0A4V3SAB7_9HYME</name>
<organism evidence="6 7">
    <name type="scientific">Temnothorax longispinosus</name>
    <dbReference type="NCBI Taxonomy" id="300112"/>
    <lineage>
        <taxon>Eukaryota</taxon>
        <taxon>Metazoa</taxon>
        <taxon>Ecdysozoa</taxon>
        <taxon>Arthropoda</taxon>
        <taxon>Hexapoda</taxon>
        <taxon>Insecta</taxon>
        <taxon>Pterygota</taxon>
        <taxon>Neoptera</taxon>
        <taxon>Endopterygota</taxon>
        <taxon>Hymenoptera</taxon>
        <taxon>Apocrita</taxon>
        <taxon>Aculeata</taxon>
        <taxon>Formicoidea</taxon>
        <taxon>Formicidae</taxon>
        <taxon>Myrmicinae</taxon>
        <taxon>Temnothorax</taxon>
    </lineage>
</organism>
<accession>A0A4V3SAB7</accession>
<dbReference type="GO" id="GO:0005829">
    <property type="term" value="C:cytosol"/>
    <property type="evidence" value="ECO:0007669"/>
    <property type="project" value="TreeGrafter"/>
</dbReference>
<proteinExistence type="inferred from homology"/>
<dbReference type="Pfam" id="PF08617">
    <property type="entry name" value="CGI-121"/>
    <property type="match status" value="1"/>
</dbReference>